<accession>A0ABT3FF32</accession>
<dbReference type="EC" id="4.2.1.24" evidence="1"/>
<keyword evidence="1" id="KW-0456">Lyase</keyword>
<protein>
    <submittedName>
        <fullName evidence="1">Porphobilinogen synthase</fullName>
        <ecNumber evidence="1">4.2.1.24</ecNumber>
    </submittedName>
</protein>
<dbReference type="GO" id="GO:0004655">
    <property type="term" value="F:porphobilinogen synthase activity"/>
    <property type="evidence" value="ECO:0007669"/>
    <property type="project" value="UniProtKB-EC"/>
</dbReference>
<evidence type="ECO:0000313" key="2">
    <source>
        <dbReference type="Proteomes" id="UP001061999"/>
    </source>
</evidence>
<sequence length="42" mass="5043">MSFTPANRLFPATRLRRNRRDEFSRRLVRENVLTTNDLILPV</sequence>
<reference evidence="1" key="1">
    <citation type="submission" date="2022-07" db="EMBL/GenBank/DDBJ databases">
        <title>Pseudomonas agronomica sp. nov.: a novel bacterium with biotechnological application in the synthesis of biofertilizers from valorized agricultural residues.</title>
        <authorList>
            <person name="Robas M."/>
            <person name="Fernandez V.M."/>
            <person name="Luna L."/>
            <person name="Provanza A."/>
            <person name="Jimenez P.A."/>
        </authorList>
    </citation>
    <scope>NUCLEOTIDE SEQUENCE</scope>
    <source>
        <strain evidence="1">SAICEU22T</strain>
    </source>
</reference>
<dbReference type="Proteomes" id="UP001061999">
    <property type="component" value="Unassembled WGS sequence"/>
</dbReference>
<proteinExistence type="predicted"/>
<dbReference type="InterPro" id="IPR013785">
    <property type="entry name" value="Aldolase_TIM"/>
</dbReference>
<evidence type="ECO:0000313" key="1">
    <source>
        <dbReference type="EMBL" id="MCW1247592.1"/>
    </source>
</evidence>
<gene>
    <name evidence="1" type="ORF">OC610_24470</name>
</gene>
<feature type="non-terminal residue" evidence="1">
    <location>
        <position position="42"/>
    </location>
</feature>
<dbReference type="Gene3D" id="3.20.20.70">
    <property type="entry name" value="Aldolase class I"/>
    <property type="match status" value="1"/>
</dbReference>
<keyword evidence="2" id="KW-1185">Reference proteome</keyword>
<dbReference type="SUPFAM" id="SSF51569">
    <property type="entry name" value="Aldolase"/>
    <property type="match status" value="1"/>
</dbReference>
<dbReference type="EMBL" id="JAOSHO010000561">
    <property type="protein sequence ID" value="MCW1247592.1"/>
    <property type="molecule type" value="Genomic_DNA"/>
</dbReference>
<name>A0ABT3FF32_9PSED</name>
<comment type="caution">
    <text evidence="1">The sequence shown here is derived from an EMBL/GenBank/DDBJ whole genome shotgun (WGS) entry which is preliminary data.</text>
</comment>
<organism evidence="1 2">
    <name type="scientific">Pseudomonas agronomica</name>
    <dbReference type="NCBI Taxonomy" id="2979328"/>
    <lineage>
        <taxon>Bacteria</taxon>
        <taxon>Pseudomonadati</taxon>
        <taxon>Pseudomonadota</taxon>
        <taxon>Gammaproteobacteria</taxon>
        <taxon>Pseudomonadales</taxon>
        <taxon>Pseudomonadaceae</taxon>
        <taxon>Pseudomonas</taxon>
    </lineage>
</organism>